<organism evidence="3 4">
    <name type="scientific">Phaeosphaeria nodorum (strain SN15 / ATCC MYA-4574 / FGSC 10173)</name>
    <name type="common">Glume blotch fungus</name>
    <name type="synonym">Parastagonospora nodorum</name>
    <dbReference type="NCBI Taxonomy" id="321614"/>
    <lineage>
        <taxon>Eukaryota</taxon>
        <taxon>Fungi</taxon>
        <taxon>Dikarya</taxon>
        <taxon>Ascomycota</taxon>
        <taxon>Pezizomycotina</taxon>
        <taxon>Dothideomycetes</taxon>
        <taxon>Pleosporomycetidae</taxon>
        <taxon>Pleosporales</taxon>
        <taxon>Pleosporineae</taxon>
        <taxon>Phaeosphaeriaceae</taxon>
        <taxon>Parastagonospora</taxon>
    </lineage>
</organism>
<dbReference type="Proteomes" id="UP000663193">
    <property type="component" value="Chromosome 6"/>
</dbReference>
<reference evidence="4" key="1">
    <citation type="journal article" date="2021" name="BMC Genomics">
        <title>Chromosome-level genome assembly and manually-curated proteome of model necrotroph Parastagonospora nodorum Sn15 reveals a genome-wide trove of candidate effector homologs, and redundancy of virulence-related functions within an accessory chromosome.</title>
        <authorList>
            <person name="Bertazzoni S."/>
            <person name="Jones D.A.B."/>
            <person name="Phan H.T."/>
            <person name="Tan K.-C."/>
            <person name="Hane J.K."/>
        </authorList>
    </citation>
    <scope>NUCLEOTIDE SEQUENCE [LARGE SCALE GENOMIC DNA]</scope>
    <source>
        <strain evidence="4">SN15 / ATCC MYA-4574 / FGSC 10173)</strain>
    </source>
</reference>
<feature type="region of interest" description="Disordered" evidence="1">
    <location>
        <begin position="332"/>
        <end position="362"/>
    </location>
</feature>
<evidence type="ECO:0000256" key="1">
    <source>
        <dbReference type="SAM" id="MobiDB-lite"/>
    </source>
</evidence>
<sequence>QKKNSYSFLMSIYIRDQPPSLAFAMIKTREPRARRAIIRNFTTDIAWASFILAAVVLAAQLVLIIFEGVQQIVATSSQRTQAEVSKSWCMWLTNYPSDPIGCYVFYCAFLVLTTFCGSHFKAFGFWMLQLITLATLSFSLHQDRLLWEKTWSKAIGSICFSVFRILAAAFVANLPSWSWSYMGLYEDRATHPVSGKIIYIQMPSFEIRIRTPKNYFGRLGLALMDIRIILLRLAYIQLFEHLIRFAHVRNNRLNESSAASYELVKLVTIVLGVQALHFSVVRLTTHVVYFYYEKEDRVTPRRRIFSRLIDVDTMHIQTIELDILLGRSKDNGADEAGTERVEVKAESKEDATKDDGCEESKGSVEVVQIKRNTSKDVLDVDKTVGDVV</sequence>
<feature type="transmembrane region" description="Helical" evidence="2">
    <location>
        <begin position="45"/>
        <end position="66"/>
    </location>
</feature>
<name>A0A7U2F2M2_PHANO</name>
<keyword evidence="2" id="KW-0812">Transmembrane</keyword>
<feature type="non-terminal residue" evidence="3">
    <location>
        <position position="1"/>
    </location>
</feature>
<evidence type="ECO:0000313" key="4">
    <source>
        <dbReference type="Proteomes" id="UP000663193"/>
    </source>
</evidence>
<protein>
    <submittedName>
        <fullName evidence="3">Uncharacterized protein</fullName>
    </submittedName>
</protein>
<dbReference type="VEuPathDB" id="FungiDB:JI435_014130"/>
<accession>A0A7U2F2M2</accession>
<keyword evidence="4" id="KW-1185">Reference proteome</keyword>
<keyword evidence="2" id="KW-0472">Membrane</keyword>
<feature type="transmembrane region" description="Helical" evidence="2">
    <location>
        <begin position="154"/>
        <end position="174"/>
    </location>
</feature>
<proteinExistence type="predicted"/>
<feature type="transmembrane region" description="Helical" evidence="2">
    <location>
        <begin position="123"/>
        <end position="142"/>
    </location>
</feature>
<gene>
    <name evidence="3" type="ORF">JI435_014130</name>
</gene>
<evidence type="ECO:0000313" key="3">
    <source>
        <dbReference type="EMBL" id="QRC96498.1"/>
    </source>
</evidence>
<dbReference type="EMBL" id="CP069028">
    <property type="protein sequence ID" value="QRC96498.1"/>
    <property type="molecule type" value="Genomic_DNA"/>
</dbReference>
<dbReference type="AlphaFoldDB" id="A0A7U2F2M2"/>
<feature type="transmembrane region" description="Helical" evidence="2">
    <location>
        <begin position="215"/>
        <end position="235"/>
    </location>
</feature>
<feature type="transmembrane region" description="Helical" evidence="2">
    <location>
        <begin position="100"/>
        <end position="116"/>
    </location>
</feature>
<keyword evidence="2" id="KW-1133">Transmembrane helix</keyword>
<evidence type="ECO:0000256" key="2">
    <source>
        <dbReference type="SAM" id="Phobius"/>
    </source>
</evidence>